<dbReference type="RefSeq" id="WP_244216086.1">
    <property type="nucleotide sequence ID" value="NZ_CBCSFL010000040.1"/>
</dbReference>
<dbReference type="Pfam" id="PF01844">
    <property type="entry name" value="HNH"/>
    <property type="match status" value="1"/>
</dbReference>
<accession>A0A383RT68</accession>
<feature type="domain" description="HNH nuclease" evidence="1">
    <location>
        <begin position="194"/>
        <end position="253"/>
    </location>
</feature>
<dbReference type="SMART" id="SM00507">
    <property type="entry name" value="HNHc"/>
    <property type="match status" value="1"/>
</dbReference>
<dbReference type="InterPro" id="IPR002711">
    <property type="entry name" value="HNH"/>
</dbReference>
<name>A0A383RT68_9PSED</name>
<dbReference type="InterPro" id="IPR003615">
    <property type="entry name" value="HNH_nuc"/>
</dbReference>
<dbReference type="AlphaFoldDB" id="A0A383RT68"/>
<dbReference type="Pfam" id="PF26348">
    <property type="entry name" value="SRA_ScoMcrA"/>
    <property type="match status" value="1"/>
</dbReference>
<dbReference type="GO" id="GO:0004519">
    <property type="term" value="F:endonuclease activity"/>
    <property type="evidence" value="ECO:0007669"/>
    <property type="project" value="InterPro"/>
</dbReference>
<dbReference type="Proteomes" id="UP000263595">
    <property type="component" value="Unassembled WGS sequence"/>
</dbReference>
<dbReference type="GO" id="GO:0003676">
    <property type="term" value="F:nucleic acid binding"/>
    <property type="evidence" value="ECO:0007669"/>
    <property type="project" value="InterPro"/>
</dbReference>
<dbReference type="GO" id="GO:0008270">
    <property type="term" value="F:zinc ion binding"/>
    <property type="evidence" value="ECO:0007669"/>
    <property type="project" value="InterPro"/>
</dbReference>
<dbReference type="EC" id="3.1.21.-" evidence="2"/>
<dbReference type="Gene3D" id="1.10.30.50">
    <property type="match status" value="1"/>
</dbReference>
<evidence type="ECO:0000259" key="1">
    <source>
        <dbReference type="SMART" id="SM00507"/>
    </source>
</evidence>
<dbReference type="InterPro" id="IPR058712">
    <property type="entry name" value="SRA_ScoMcrA"/>
</dbReference>
<keyword evidence="2" id="KW-0378">Hydrolase</keyword>
<organism evidence="2 3">
    <name type="scientific">Pseudomonas reidholzensis</name>
    <dbReference type="NCBI Taxonomy" id="1785162"/>
    <lineage>
        <taxon>Bacteria</taxon>
        <taxon>Pseudomonadati</taxon>
        <taxon>Pseudomonadota</taxon>
        <taxon>Gammaproteobacteria</taxon>
        <taxon>Pseudomonadales</taxon>
        <taxon>Pseudomonadaceae</taxon>
        <taxon>Pseudomonas</taxon>
    </lineage>
</organism>
<dbReference type="GO" id="GO:0016787">
    <property type="term" value="F:hydrolase activity"/>
    <property type="evidence" value="ECO:0007669"/>
    <property type="project" value="UniProtKB-KW"/>
</dbReference>
<dbReference type="EMBL" id="UNOZ01000013">
    <property type="protein sequence ID" value="SYX89993.1"/>
    <property type="molecule type" value="Genomic_DNA"/>
</dbReference>
<gene>
    <name evidence="2" type="primary">mcrA</name>
    <name evidence="2" type="ORF">CCOS865_02259</name>
</gene>
<keyword evidence="3" id="KW-1185">Reference proteome</keyword>
<evidence type="ECO:0000313" key="3">
    <source>
        <dbReference type="Proteomes" id="UP000263595"/>
    </source>
</evidence>
<sequence>MEIFTPPSPGTFLNNTELTAIFRCSTQGGMRRSHLTETLVIVSNHTKSVYDDRWIGEIFHYTGMGQTGHQSLKFSQNRTLNLSASNGVAVHLFEVFVPQQYTYIGEVQLESPPYQESQLDAKKIMRTVWVFPLQLKTALPPAISAASLQQLIALKQRKISRMSDAEVEHAARRTEQRQVSQRASTTTYFQRSIWIAEHAKRRAKGKCELCVKNAPFLRKNGEPYLETHHIQWLANGGFDTIENTVALCPNCHRRMHTLNSNTDIKILQNRAKFGNNRTKPK</sequence>
<protein>
    <submittedName>
        <fullName evidence="2">5-methylcytosine-specific restriction enzyme A</fullName>
        <ecNumber evidence="2">3.1.21.-</ecNumber>
    </submittedName>
</protein>
<proteinExistence type="predicted"/>
<evidence type="ECO:0000313" key="2">
    <source>
        <dbReference type="EMBL" id="SYX89993.1"/>
    </source>
</evidence>
<reference evidence="3" key="1">
    <citation type="submission" date="2018-08" db="EMBL/GenBank/DDBJ databases">
        <authorList>
            <person name="Blom J."/>
        </authorList>
    </citation>
    <scope>NUCLEOTIDE SEQUENCE [LARGE SCALE GENOMIC DNA]</scope>
    <source>
        <strain evidence="3">CCOS 865</strain>
    </source>
</reference>
<dbReference type="CDD" id="cd00085">
    <property type="entry name" value="HNHc"/>
    <property type="match status" value="1"/>
</dbReference>